<dbReference type="PATRIC" id="fig|396014.3.peg.3532"/>
<dbReference type="eggNOG" id="COG0456">
    <property type="taxonomic scope" value="Bacteria"/>
</dbReference>
<accession>Z9JPD1</accession>
<dbReference type="STRING" id="396014.BF93_10205"/>
<organism evidence="4 5">
    <name type="scientific">Brachybacterium phenoliresistens</name>
    <dbReference type="NCBI Taxonomy" id="396014"/>
    <lineage>
        <taxon>Bacteria</taxon>
        <taxon>Bacillati</taxon>
        <taxon>Actinomycetota</taxon>
        <taxon>Actinomycetes</taxon>
        <taxon>Micrococcales</taxon>
        <taxon>Dermabacteraceae</taxon>
        <taxon>Brachybacterium</taxon>
    </lineage>
</organism>
<dbReference type="InterPro" id="IPR000182">
    <property type="entry name" value="GNAT_dom"/>
</dbReference>
<evidence type="ECO:0000313" key="5">
    <source>
        <dbReference type="Proteomes" id="UP000023067"/>
    </source>
</evidence>
<dbReference type="Proteomes" id="UP000023067">
    <property type="component" value="Unassembled WGS sequence"/>
</dbReference>
<dbReference type="PANTHER" id="PTHR43877:SF5">
    <property type="entry name" value="BLL8307 PROTEIN"/>
    <property type="match status" value="1"/>
</dbReference>
<dbReference type="PROSITE" id="PS51186">
    <property type="entry name" value="GNAT"/>
    <property type="match status" value="1"/>
</dbReference>
<evidence type="ECO:0000259" key="3">
    <source>
        <dbReference type="PROSITE" id="PS51186"/>
    </source>
</evidence>
<gene>
    <name evidence="4" type="ORF">BF93_10205</name>
</gene>
<name>Z9JPD1_9MICO</name>
<evidence type="ECO:0000256" key="2">
    <source>
        <dbReference type="ARBA" id="ARBA00023315"/>
    </source>
</evidence>
<dbReference type="HOGENOM" id="CLU_013985_11_8_11"/>
<comment type="caution">
    <text evidence="4">The sequence shown here is derived from an EMBL/GenBank/DDBJ whole genome shotgun (WGS) entry which is preliminary data.</text>
</comment>
<dbReference type="SUPFAM" id="SSF55729">
    <property type="entry name" value="Acyl-CoA N-acyltransferases (Nat)"/>
    <property type="match status" value="1"/>
</dbReference>
<feature type="domain" description="N-acetyltransferase" evidence="3">
    <location>
        <begin position="1"/>
        <end position="153"/>
    </location>
</feature>
<evidence type="ECO:0000256" key="1">
    <source>
        <dbReference type="ARBA" id="ARBA00022679"/>
    </source>
</evidence>
<reference evidence="4 5" key="1">
    <citation type="submission" date="2014-02" db="EMBL/GenBank/DDBJ databases">
        <title>Genome sequence of Brachybacterium phenoliresistens strain W13A50.</title>
        <authorList>
            <person name="Wang X."/>
        </authorList>
    </citation>
    <scope>NUCLEOTIDE SEQUENCE [LARGE SCALE GENOMIC DNA]</scope>
    <source>
        <strain evidence="4 5">W13A50</strain>
    </source>
</reference>
<protein>
    <submittedName>
        <fullName evidence="4">GCN5 family acetyltransferase</fullName>
    </submittedName>
</protein>
<keyword evidence="1 4" id="KW-0808">Transferase</keyword>
<dbReference type="PANTHER" id="PTHR43877">
    <property type="entry name" value="AMINOALKYLPHOSPHONATE N-ACETYLTRANSFERASE-RELATED-RELATED"/>
    <property type="match status" value="1"/>
</dbReference>
<dbReference type="Gene3D" id="3.40.630.30">
    <property type="match status" value="1"/>
</dbReference>
<dbReference type="Pfam" id="PF00583">
    <property type="entry name" value="Acetyltransf_1"/>
    <property type="match status" value="1"/>
</dbReference>
<dbReference type="OrthoDB" id="529907at2"/>
<dbReference type="AlphaFoldDB" id="Z9JPD1"/>
<dbReference type="InterPro" id="IPR016181">
    <property type="entry name" value="Acyl_CoA_acyltransferase"/>
</dbReference>
<dbReference type="InterPro" id="IPR050832">
    <property type="entry name" value="Bact_Acetyltransf"/>
</dbReference>
<sequence>MIISADDPHRADVLALLAQHLGEMHRTSPAESVHALDPDALADPSITLLSAREEDGTLLGIGALQRHDGRLGEVKSMRTAPPARGRGVGAAVLGRIIALAREEGLETLALETGTDPFFAAAHRLYARHGFAQTGPFAEYREDPCSAYFSLSLRPA</sequence>
<keyword evidence="2" id="KW-0012">Acyltransferase</keyword>
<dbReference type="EMBL" id="JDYK01000028">
    <property type="protein sequence ID" value="EWS79651.1"/>
    <property type="molecule type" value="Genomic_DNA"/>
</dbReference>
<proteinExistence type="predicted"/>
<evidence type="ECO:0000313" key="4">
    <source>
        <dbReference type="EMBL" id="EWS79651.1"/>
    </source>
</evidence>
<dbReference type="RefSeq" id="WP_038374503.1">
    <property type="nucleotide sequence ID" value="NZ_KK070010.1"/>
</dbReference>
<dbReference type="CDD" id="cd04301">
    <property type="entry name" value="NAT_SF"/>
    <property type="match status" value="1"/>
</dbReference>
<dbReference type="GO" id="GO:0016747">
    <property type="term" value="F:acyltransferase activity, transferring groups other than amino-acyl groups"/>
    <property type="evidence" value="ECO:0007669"/>
    <property type="project" value="InterPro"/>
</dbReference>
<keyword evidence="5" id="KW-1185">Reference proteome</keyword>